<keyword evidence="2" id="KW-1185">Reference proteome</keyword>
<dbReference type="Proteomes" id="UP000317550">
    <property type="component" value="Chromosome"/>
</dbReference>
<sequence length="405" mass="43183">MSNYNKVQFISWEIHTGPFRDHAKNLSRYSGIEGATAKDLRLDVSNQCIDINARLAFTADAMSKALAKADPAPTTLKLFMAPEFLFRGAGGAYLHDLINGWSGDAPAAFGLAAPYNRNWGGLFGGLQTLAANAKFENWLFVFGTAISASFPTAKAVNGKYLLDPRQAGEIYNTALIQRGGAHRNDNYASRKHYKSGIDFLDWNLGTRAHRDDRVEPLDPATLIPNDARGVSEGSALFQIPGVCDGAGKLIDFGIEICVDHSYSGGNWANKFGRIRTANKHVKVQLIPSGGMNLKADSIRLLPAAGPTPRAYAFNCDGLAKLDANGECAGIGSHTQVWNGANGAPVPAANRLLEACSGEIKPGTDVVAVAALLPVAGRQVDAAELWNSGTAVRGAGHVRILKARDL</sequence>
<evidence type="ECO:0000313" key="2">
    <source>
        <dbReference type="Proteomes" id="UP000317550"/>
    </source>
</evidence>
<dbReference type="RefSeq" id="WP_144279762.1">
    <property type="nucleotide sequence ID" value="NZ_CP041730.1"/>
</dbReference>
<reference evidence="2" key="1">
    <citation type="submission" date="2019-07" db="EMBL/GenBank/DDBJ databases">
        <title>Chitinimonas sp. nov., isolated from Ny-Alesund, arctica soil.</title>
        <authorList>
            <person name="Xu Q."/>
            <person name="Peng F."/>
        </authorList>
    </citation>
    <scope>NUCLEOTIDE SEQUENCE [LARGE SCALE GENOMIC DNA]</scope>
    <source>
        <strain evidence="2">R3-44</strain>
    </source>
</reference>
<organism evidence="1 2">
    <name type="scientific">Chitinimonas arctica</name>
    <dbReference type="NCBI Taxonomy" id="2594795"/>
    <lineage>
        <taxon>Bacteria</taxon>
        <taxon>Pseudomonadati</taxon>
        <taxon>Pseudomonadota</taxon>
        <taxon>Betaproteobacteria</taxon>
        <taxon>Neisseriales</taxon>
        <taxon>Chitinibacteraceae</taxon>
        <taxon>Chitinimonas</taxon>
    </lineage>
</organism>
<dbReference type="EMBL" id="CP041730">
    <property type="protein sequence ID" value="QDQ28379.1"/>
    <property type="molecule type" value="Genomic_DNA"/>
</dbReference>
<dbReference type="OrthoDB" id="1736849at2"/>
<protein>
    <submittedName>
        <fullName evidence="1">Uncharacterized protein</fullName>
    </submittedName>
</protein>
<dbReference type="KEGG" id="cari:FNU76_19600"/>
<name>A0A516SJP4_9NEIS</name>
<accession>A0A516SJP4</accession>
<dbReference type="AlphaFoldDB" id="A0A516SJP4"/>
<proteinExistence type="predicted"/>
<gene>
    <name evidence="1" type="ORF">FNU76_19600</name>
</gene>
<evidence type="ECO:0000313" key="1">
    <source>
        <dbReference type="EMBL" id="QDQ28379.1"/>
    </source>
</evidence>